<dbReference type="Pfam" id="PF03466">
    <property type="entry name" value="LysR_substrate"/>
    <property type="match status" value="1"/>
</dbReference>
<dbReference type="STRING" id="323850.Shew_2465"/>
<comment type="similarity">
    <text evidence="1">Belongs to the LysR transcriptional regulatory family.</text>
</comment>
<dbReference type="eggNOG" id="COG0583">
    <property type="taxonomic scope" value="Bacteria"/>
</dbReference>
<keyword evidence="3" id="KW-0238">DNA-binding</keyword>
<dbReference type="InterPro" id="IPR036390">
    <property type="entry name" value="WH_DNA-bd_sf"/>
</dbReference>
<dbReference type="GO" id="GO:0043565">
    <property type="term" value="F:sequence-specific DNA binding"/>
    <property type="evidence" value="ECO:0007669"/>
    <property type="project" value="TreeGrafter"/>
</dbReference>
<evidence type="ECO:0000313" key="6">
    <source>
        <dbReference type="EMBL" id="ABO24331.1"/>
    </source>
</evidence>
<evidence type="ECO:0000313" key="7">
    <source>
        <dbReference type="Proteomes" id="UP000001558"/>
    </source>
</evidence>
<evidence type="ECO:0000259" key="5">
    <source>
        <dbReference type="PROSITE" id="PS50931"/>
    </source>
</evidence>
<dbReference type="InterPro" id="IPR036388">
    <property type="entry name" value="WH-like_DNA-bd_sf"/>
</dbReference>
<protein>
    <submittedName>
        <fullName evidence="6">Transcriptional regulator, LysR family</fullName>
    </submittedName>
</protein>
<evidence type="ECO:0000256" key="2">
    <source>
        <dbReference type="ARBA" id="ARBA00023015"/>
    </source>
</evidence>
<evidence type="ECO:0000256" key="3">
    <source>
        <dbReference type="ARBA" id="ARBA00023125"/>
    </source>
</evidence>
<dbReference type="GO" id="GO:0003700">
    <property type="term" value="F:DNA-binding transcription factor activity"/>
    <property type="evidence" value="ECO:0007669"/>
    <property type="project" value="InterPro"/>
</dbReference>
<dbReference type="RefSeq" id="WP_011866262.1">
    <property type="nucleotide sequence ID" value="NC_009092.1"/>
</dbReference>
<dbReference type="FunFam" id="1.10.10.10:FF:000038">
    <property type="entry name" value="Glycine cleavage system transcriptional activator"/>
    <property type="match status" value="1"/>
</dbReference>
<accession>A3QFT3</accession>
<dbReference type="SUPFAM" id="SSF53850">
    <property type="entry name" value="Periplasmic binding protein-like II"/>
    <property type="match status" value="1"/>
</dbReference>
<dbReference type="NCBIfam" id="NF008352">
    <property type="entry name" value="PRK11139.1"/>
    <property type="match status" value="1"/>
</dbReference>
<dbReference type="AlphaFoldDB" id="A3QFT3"/>
<dbReference type="KEGG" id="slo:Shew_2465"/>
<dbReference type="InterPro" id="IPR005119">
    <property type="entry name" value="LysR_subst-bd"/>
</dbReference>
<gene>
    <name evidence="6" type="ordered locus">Shew_2465</name>
</gene>
<proteinExistence type="inferred from homology"/>
<organism evidence="6 7">
    <name type="scientific">Shewanella loihica (strain ATCC BAA-1088 / PV-4)</name>
    <dbReference type="NCBI Taxonomy" id="323850"/>
    <lineage>
        <taxon>Bacteria</taxon>
        <taxon>Pseudomonadati</taxon>
        <taxon>Pseudomonadota</taxon>
        <taxon>Gammaproteobacteria</taxon>
        <taxon>Alteromonadales</taxon>
        <taxon>Shewanellaceae</taxon>
        <taxon>Shewanella</taxon>
    </lineage>
</organism>
<reference evidence="6 7" key="1">
    <citation type="submission" date="2007-03" db="EMBL/GenBank/DDBJ databases">
        <title>Complete sequence of Shewanella loihica PV-4.</title>
        <authorList>
            <consortium name="US DOE Joint Genome Institute"/>
            <person name="Copeland A."/>
            <person name="Lucas S."/>
            <person name="Lapidus A."/>
            <person name="Barry K."/>
            <person name="Detter J.C."/>
            <person name="Glavina del Rio T."/>
            <person name="Hammon N."/>
            <person name="Israni S."/>
            <person name="Dalin E."/>
            <person name="Tice H."/>
            <person name="Pitluck S."/>
            <person name="Chain P."/>
            <person name="Malfatti S."/>
            <person name="Shin M."/>
            <person name="Vergez L."/>
            <person name="Schmutz J."/>
            <person name="Larimer F."/>
            <person name="Land M."/>
            <person name="Hauser L."/>
            <person name="Kyrpides N."/>
            <person name="Mikhailova N."/>
            <person name="Romine M.F."/>
            <person name="Serres G."/>
            <person name="Fredrickson J."/>
            <person name="Tiedje J."/>
            <person name="Richardson P."/>
        </authorList>
    </citation>
    <scope>NUCLEOTIDE SEQUENCE [LARGE SCALE GENOMIC DNA]</scope>
    <source>
        <strain evidence="7">ATCC BAA-1088 / PV-4</strain>
    </source>
</reference>
<dbReference type="Gene3D" id="3.40.190.10">
    <property type="entry name" value="Periplasmic binding protein-like II"/>
    <property type="match status" value="2"/>
</dbReference>
<sequence>MKMNQLILPPLNALRAFESAARHLSFTRAGNELFVTHGAISKQIKTLESYLDVSLFNRQHKQLSLTPEGERYLRHISSALQSISQATEELRSQPGIAQALSINVLPSLTINWLIPRLEEFKARHPHLYVDLSIGDFQVDFKRDKYDVAIRSATVRPTHCHVLKLMDEDLCLVCAPQLAKQIDSLQDINRQTLLKHTTRPELWPLWAEKVGLKLTTDKMLGMEHFYMLSQAAVSGMGLALIPRFFIEKELAEDSLVIPLATQFTSPYAYYVLTPNLPPSKQSERPLKVQAFIDWLLEIFAPYRHQSDDLS</sequence>
<keyword evidence="2" id="KW-0805">Transcription regulation</keyword>
<dbReference type="InterPro" id="IPR058163">
    <property type="entry name" value="LysR-type_TF_proteobact-type"/>
</dbReference>
<dbReference type="PROSITE" id="PS50931">
    <property type="entry name" value="HTH_LYSR"/>
    <property type="match status" value="1"/>
</dbReference>
<dbReference type="PRINTS" id="PR00039">
    <property type="entry name" value="HTHLYSR"/>
</dbReference>
<evidence type="ECO:0000256" key="4">
    <source>
        <dbReference type="ARBA" id="ARBA00023163"/>
    </source>
</evidence>
<dbReference type="HOGENOM" id="CLU_039613_37_0_6"/>
<dbReference type="SUPFAM" id="SSF46785">
    <property type="entry name" value="Winged helix' DNA-binding domain"/>
    <property type="match status" value="1"/>
</dbReference>
<dbReference type="Gene3D" id="1.10.10.10">
    <property type="entry name" value="Winged helix-like DNA-binding domain superfamily/Winged helix DNA-binding domain"/>
    <property type="match status" value="1"/>
</dbReference>
<dbReference type="InterPro" id="IPR000847">
    <property type="entry name" value="LysR_HTH_N"/>
</dbReference>
<name>A3QFT3_SHELP</name>
<keyword evidence="4" id="KW-0804">Transcription</keyword>
<keyword evidence="7" id="KW-1185">Reference proteome</keyword>
<dbReference type="Pfam" id="PF00126">
    <property type="entry name" value="HTH_1"/>
    <property type="match status" value="1"/>
</dbReference>
<dbReference type="PANTHER" id="PTHR30537:SF26">
    <property type="entry name" value="GLYCINE CLEAVAGE SYSTEM TRANSCRIPTIONAL ACTIVATOR"/>
    <property type="match status" value="1"/>
</dbReference>
<dbReference type="GO" id="GO:0006351">
    <property type="term" value="P:DNA-templated transcription"/>
    <property type="evidence" value="ECO:0007669"/>
    <property type="project" value="TreeGrafter"/>
</dbReference>
<dbReference type="Proteomes" id="UP000001558">
    <property type="component" value="Chromosome"/>
</dbReference>
<feature type="domain" description="HTH lysR-type" evidence="5">
    <location>
        <begin position="9"/>
        <end position="66"/>
    </location>
</feature>
<evidence type="ECO:0000256" key="1">
    <source>
        <dbReference type="ARBA" id="ARBA00009437"/>
    </source>
</evidence>
<dbReference type="PANTHER" id="PTHR30537">
    <property type="entry name" value="HTH-TYPE TRANSCRIPTIONAL REGULATOR"/>
    <property type="match status" value="1"/>
</dbReference>
<dbReference type="EMBL" id="CP000606">
    <property type="protein sequence ID" value="ABO24331.1"/>
    <property type="molecule type" value="Genomic_DNA"/>
</dbReference>